<proteinExistence type="predicted"/>
<dbReference type="EMBL" id="CP047020">
    <property type="protein sequence ID" value="QHA09133.1"/>
    <property type="molecule type" value="Genomic_DNA"/>
</dbReference>
<organism evidence="2 3">
    <name type="scientific">Streptomyces broussonetiae</name>
    <dbReference type="NCBI Taxonomy" id="2686304"/>
    <lineage>
        <taxon>Bacteria</taxon>
        <taxon>Bacillati</taxon>
        <taxon>Actinomycetota</taxon>
        <taxon>Actinomycetes</taxon>
        <taxon>Kitasatosporales</taxon>
        <taxon>Streptomycetaceae</taxon>
        <taxon>Streptomyces</taxon>
    </lineage>
</organism>
<feature type="compositionally biased region" description="Basic and acidic residues" evidence="1">
    <location>
        <begin position="85"/>
        <end position="96"/>
    </location>
</feature>
<evidence type="ECO:0000256" key="1">
    <source>
        <dbReference type="SAM" id="MobiDB-lite"/>
    </source>
</evidence>
<name>A0A6I6N8A4_9ACTN</name>
<evidence type="ECO:0000313" key="3">
    <source>
        <dbReference type="Proteomes" id="UP000436138"/>
    </source>
</evidence>
<feature type="compositionally biased region" description="Basic and acidic residues" evidence="1">
    <location>
        <begin position="7"/>
        <end position="47"/>
    </location>
</feature>
<feature type="compositionally biased region" description="Polar residues" evidence="1">
    <location>
        <begin position="48"/>
        <end position="58"/>
    </location>
</feature>
<gene>
    <name evidence="2" type="ORF">GQF42_43310</name>
</gene>
<keyword evidence="3" id="KW-1185">Reference proteome</keyword>
<reference evidence="2 3" key="1">
    <citation type="submission" date="2019-12" db="EMBL/GenBank/DDBJ databases">
        <title>Streptomyces sp. strain T44 isolated from rhizosphere soil of Broussonetia papyrifera.</title>
        <authorList>
            <person name="Mo P."/>
        </authorList>
    </citation>
    <scope>NUCLEOTIDE SEQUENCE [LARGE SCALE GENOMIC DNA]</scope>
    <source>
        <strain evidence="2 3">T44</strain>
    </source>
</reference>
<dbReference type="RefSeq" id="WP_158929226.1">
    <property type="nucleotide sequence ID" value="NZ_CP047020.1"/>
</dbReference>
<dbReference type="AlphaFoldDB" id="A0A6I6N8A4"/>
<sequence>MPAGSSSKRERQYGHIKKSAQDRGESAGRAKEIASRTVNKERARSGESKTASKTSTSGPKPASQRGGQRSRSSAQGPTKDQLYQEAKKRSIDDRSSMTKKQLQNALGR</sequence>
<feature type="compositionally biased region" description="Low complexity" evidence="1">
    <location>
        <begin position="62"/>
        <end position="76"/>
    </location>
</feature>
<dbReference type="Proteomes" id="UP000436138">
    <property type="component" value="Chromosome"/>
</dbReference>
<feature type="compositionally biased region" description="Polar residues" evidence="1">
    <location>
        <begin position="98"/>
        <end position="108"/>
    </location>
</feature>
<feature type="region of interest" description="Disordered" evidence="1">
    <location>
        <begin position="1"/>
        <end position="108"/>
    </location>
</feature>
<protein>
    <submittedName>
        <fullName evidence="2">Plasmid stabilization protein</fullName>
    </submittedName>
</protein>
<dbReference type="KEGG" id="sbro:GQF42_43310"/>
<accession>A0A6I6N8A4</accession>
<evidence type="ECO:0000313" key="2">
    <source>
        <dbReference type="EMBL" id="QHA09133.1"/>
    </source>
</evidence>